<dbReference type="InterPro" id="IPR005119">
    <property type="entry name" value="LysR_subst-bd"/>
</dbReference>
<dbReference type="SUPFAM" id="SSF53850">
    <property type="entry name" value="Periplasmic binding protein-like II"/>
    <property type="match status" value="1"/>
</dbReference>
<dbReference type="Gene3D" id="3.40.190.10">
    <property type="entry name" value="Periplasmic binding protein-like II"/>
    <property type="match status" value="2"/>
</dbReference>
<evidence type="ECO:0000259" key="5">
    <source>
        <dbReference type="PROSITE" id="PS50931"/>
    </source>
</evidence>
<keyword evidence="3 7" id="KW-0238">DNA-binding</keyword>
<organism evidence="7 8">
    <name type="scientific">Saccharopolyspora antimicrobica</name>
    <dbReference type="NCBI Taxonomy" id="455193"/>
    <lineage>
        <taxon>Bacteria</taxon>
        <taxon>Bacillati</taxon>
        <taxon>Actinomycetota</taxon>
        <taxon>Actinomycetes</taxon>
        <taxon>Pseudonocardiales</taxon>
        <taxon>Pseudonocardiaceae</taxon>
        <taxon>Saccharopolyspora</taxon>
    </lineage>
</organism>
<dbReference type="SUPFAM" id="SSF46785">
    <property type="entry name" value="Winged helix' DNA-binding domain"/>
    <property type="match status" value="1"/>
</dbReference>
<evidence type="ECO:0000313" key="7">
    <source>
        <dbReference type="EMBL" id="SFM44387.1"/>
    </source>
</evidence>
<feature type="domain" description="HTH lysR-type" evidence="5">
    <location>
        <begin position="39"/>
        <end position="96"/>
    </location>
</feature>
<evidence type="ECO:0000313" key="9">
    <source>
        <dbReference type="Proteomes" id="UP000270697"/>
    </source>
</evidence>
<evidence type="ECO:0000256" key="3">
    <source>
        <dbReference type="ARBA" id="ARBA00023125"/>
    </source>
</evidence>
<evidence type="ECO:0000256" key="1">
    <source>
        <dbReference type="ARBA" id="ARBA00009437"/>
    </source>
</evidence>
<dbReference type="GO" id="GO:0003677">
    <property type="term" value="F:DNA binding"/>
    <property type="evidence" value="ECO:0007669"/>
    <property type="project" value="UniProtKB-KW"/>
</dbReference>
<dbReference type="InterPro" id="IPR036390">
    <property type="entry name" value="WH_DNA-bd_sf"/>
</dbReference>
<dbReference type="InterPro" id="IPR036388">
    <property type="entry name" value="WH-like_DNA-bd_sf"/>
</dbReference>
<keyword evidence="9" id="KW-1185">Reference proteome</keyword>
<evidence type="ECO:0000313" key="6">
    <source>
        <dbReference type="EMBL" id="RKT88270.1"/>
    </source>
</evidence>
<protein>
    <submittedName>
        <fullName evidence="7">DNA-binding transcriptional regulator, LysR family</fullName>
    </submittedName>
    <submittedName>
        <fullName evidence="6">LysR family transcriptional regulator</fullName>
    </submittedName>
</protein>
<dbReference type="Gene3D" id="1.10.10.10">
    <property type="entry name" value="Winged helix-like DNA-binding domain superfamily/Winged helix DNA-binding domain"/>
    <property type="match status" value="1"/>
</dbReference>
<evidence type="ECO:0000256" key="4">
    <source>
        <dbReference type="ARBA" id="ARBA00023163"/>
    </source>
</evidence>
<dbReference type="PROSITE" id="PS50931">
    <property type="entry name" value="HTH_LYSR"/>
    <property type="match status" value="1"/>
</dbReference>
<reference evidence="7 8" key="1">
    <citation type="submission" date="2016-10" db="EMBL/GenBank/DDBJ databases">
        <authorList>
            <person name="de Groot N.N."/>
        </authorList>
    </citation>
    <scope>NUCLEOTIDE SEQUENCE [LARGE SCALE GENOMIC DNA]</scope>
    <source>
        <strain evidence="7 8">CPCC 201259</strain>
    </source>
</reference>
<dbReference type="Proteomes" id="UP000270697">
    <property type="component" value="Unassembled WGS sequence"/>
</dbReference>
<dbReference type="EMBL" id="FOUP01000001">
    <property type="protein sequence ID" value="SFM44387.1"/>
    <property type="molecule type" value="Genomic_DNA"/>
</dbReference>
<keyword evidence="4" id="KW-0804">Transcription</keyword>
<dbReference type="STRING" id="455193.SAMN05421805_101292"/>
<dbReference type="GO" id="GO:0003700">
    <property type="term" value="F:DNA-binding transcription factor activity"/>
    <property type="evidence" value="ECO:0007669"/>
    <property type="project" value="InterPro"/>
</dbReference>
<sequence length="338" mass="37736">MFAPLSVMPATIGSAVLIVLMNAVDPDMHGIYSCSVVDVDLNLMKTFVLLYETRSATRTAEALFITQPSVSHALRRLRRQFNDELFARSPDGLAPTEIAERMYPRLQQALEVIEETVSGAGRFDPATSQRTFRICATDLGEISLLPAILARLEREAPNCAVEVLPLDMAAVPRHLRQGRADAVICTPRIDAPDLQRDALFQERYFGLRARAHPRIGDRPTLAEYLGERHIVVDPAAGHVDADMELTRLGYRREVAARVPHFTTLPELLARTHYLSAVPSGVAGLFTRSSEVATFRLPFEIPTVEVSLYTYRRALPAPGTDWLRELIRNTLRREPEPST</sequence>
<dbReference type="AlphaFoldDB" id="A0A1I4QWL0"/>
<dbReference type="InterPro" id="IPR000847">
    <property type="entry name" value="LysR_HTH_N"/>
</dbReference>
<accession>A0A1I4QWL0</accession>
<gene>
    <name evidence="6" type="ORF">ATL45_6700</name>
    <name evidence="7" type="ORF">SAMN05421805_101292</name>
</gene>
<dbReference type="Pfam" id="PF00126">
    <property type="entry name" value="HTH_1"/>
    <property type="match status" value="1"/>
</dbReference>
<evidence type="ECO:0000313" key="8">
    <source>
        <dbReference type="Proteomes" id="UP000199398"/>
    </source>
</evidence>
<dbReference type="PANTHER" id="PTHR30118:SF15">
    <property type="entry name" value="TRANSCRIPTIONAL REGULATORY PROTEIN"/>
    <property type="match status" value="1"/>
</dbReference>
<dbReference type="CDD" id="cd08459">
    <property type="entry name" value="PBP2_DntR_NahR_LinR_like"/>
    <property type="match status" value="1"/>
</dbReference>
<comment type="similarity">
    <text evidence="1">Belongs to the LysR transcriptional regulatory family.</text>
</comment>
<evidence type="ECO:0000256" key="2">
    <source>
        <dbReference type="ARBA" id="ARBA00023015"/>
    </source>
</evidence>
<name>A0A1I4QWL0_9PSEU</name>
<dbReference type="InterPro" id="IPR050389">
    <property type="entry name" value="LysR-type_TF"/>
</dbReference>
<reference evidence="6 9" key="2">
    <citation type="submission" date="2018-10" db="EMBL/GenBank/DDBJ databases">
        <title>Sequencing the genomes of 1000 actinobacteria strains.</title>
        <authorList>
            <person name="Klenk H.-P."/>
        </authorList>
    </citation>
    <scope>NUCLEOTIDE SEQUENCE [LARGE SCALE GENOMIC DNA]</scope>
    <source>
        <strain evidence="6 9">DSM 45119</strain>
    </source>
</reference>
<keyword evidence="2" id="KW-0805">Transcription regulation</keyword>
<dbReference type="EMBL" id="RBXX01000002">
    <property type="protein sequence ID" value="RKT88270.1"/>
    <property type="molecule type" value="Genomic_DNA"/>
</dbReference>
<dbReference type="Proteomes" id="UP000199398">
    <property type="component" value="Unassembled WGS sequence"/>
</dbReference>
<dbReference type="PANTHER" id="PTHR30118">
    <property type="entry name" value="HTH-TYPE TRANSCRIPTIONAL REGULATOR LEUO-RELATED"/>
    <property type="match status" value="1"/>
</dbReference>
<dbReference type="PRINTS" id="PR00039">
    <property type="entry name" value="HTHLYSR"/>
</dbReference>
<proteinExistence type="inferred from homology"/>
<dbReference type="Pfam" id="PF03466">
    <property type="entry name" value="LysR_substrate"/>
    <property type="match status" value="1"/>
</dbReference>